<evidence type="ECO:0000256" key="3">
    <source>
        <dbReference type="ARBA" id="ARBA00075768"/>
    </source>
</evidence>
<accession>A0AAE0T820</accession>
<evidence type="ECO:0000259" key="6">
    <source>
        <dbReference type="PROSITE" id="PS51880"/>
    </source>
</evidence>
<comment type="caution">
    <text evidence="7">The sequence shown here is derived from an EMBL/GenBank/DDBJ whole genome shotgun (WGS) entry which is preliminary data.</text>
</comment>
<evidence type="ECO:0000313" key="8">
    <source>
        <dbReference type="Proteomes" id="UP001195483"/>
    </source>
</evidence>
<dbReference type="SMART" id="SM00471">
    <property type="entry name" value="HDc"/>
    <property type="match status" value="1"/>
</dbReference>
<dbReference type="InterPro" id="IPR012675">
    <property type="entry name" value="Beta-grasp_dom_sf"/>
</dbReference>
<dbReference type="PANTHER" id="PTHR21262">
    <property type="entry name" value="GUANOSINE-3',5'-BIS DIPHOSPHATE 3'-PYROPHOSPHOHYDROLASE"/>
    <property type="match status" value="1"/>
</dbReference>
<evidence type="ECO:0000256" key="2">
    <source>
        <dbReference type="ARBA" id="ARBA00070102"/>
    </source>
</evidence>
<dbReference type="FunFam" id="1.10.3210.10:FF:000001">
    <property type="entry name" value="GTP pyrophosphokinase RelA"/>
    <property type="match status" value="1"/>
</dbReference>
<feature type="domain" description="ACT" evidence="5">
    <location>
        <begin position="662"/>
        <end position="735"/>
    </location>
</feature>
<dbReference type="SUPFAM" id="SSF55021">
    <property type="entry name" value="ACT-like"/>
    <property type="match status" value="1"/>
</dbReference>
<dbReference type="CDD" id="cd05399">
    <property type="entry name" value="NT_Rel-Spo_like"/>
    <property type="match status" value="1"/>
</dbReference>
<dbReference type="NCBIfam" id="TIGR00691">
    <property type="entry name" value="spoT_relA"/>
    <property type="match status" value="1"/>
</dbReference>
<feature type="domain" description="TGS" evidence="6">
    <location>
        <begin position="396"/>
        <end position="457"/>
    </location>
</feature>
<dbReference type="InterPro" id="IPR012676">
    <property type="entry name" value="TGS-like"/>
</dbReference>
<dbReference type="CDD" id="cd00077">
    <property type="entry name" value="HDc"/>
    <property type="match status" value="1"/>
</dbReference>
<proteinExistence type="inferred from homology"/>
<dbReference type="Pfam" id="PF04607">
    <property type="entry name" value="RelA_SpoT"/>
    <property type="match status" value="1"/>
</dbReference>
<keyword evidence="8" id="KW-1185">Reference proteome</keyword>
<dbReference type="CDD" id="cd01668">
    <property type="entry name" value="TGS_RSH"/>
    <property type="match status" value="1"/>
</dbReference>
<dbReference type="SUPFAM" id="SSF109604">
    <property type="entry name" value="HD-domain/PDEase-like"/>
    <property type="match status" value="1"/>
</dbReference>
<evidence type="ECO:0000256" key="4">
    <source>
        <dbReference type="ARBA" id="ARBA00082153"/>
    </source>
</evidence>
<reference evidence="7" key="3">
    <citation type="submission" date="2023-05" db="EMBL/GenBank/DDBJ databases">
        <authorList>
            <person name="Smith C.H."/>
        </authorList>
    </citation>
    <scope>NUCLEOTIDE SEQUENCE</scope>
    <source>
        <strain evidence="7">CHS0354</strain>
        <tissue evidence="7">Mantle</tissue>
    </source>
</reference>
<dbReference type="GO" id="GO:0005886">
    <property type="term" value="C:plasma membrane"/>
    <property type="evidence" value="ECO:0007669"/>
    <property type="project" value="TreeGrafter"/>
</dbReference>
<dbReference type="PANTHER" id="PTHR21262:SF31">
    <property type="entry name" value="GTP PYROPHOSPHOKINASE"/>
    <property type="match status" value="1"/>
</dbReference>
<dbReference type="InterPro" id="IPR004811">
    <property type="entry name" value="RelA/Spo_fam"/>
</dbReference>
<dbReference type="InterPro" id="IPR043519">
    <property type="entry name" value="NT_sf"/>
</dbReference>
<evidence type="ECO:0000259" key="5">
    <source>
        <dbReference type="PROSITE" id="PS51671"/>
    </source>
</evidence>
<dbReference type="Gene3D" id="3.10.20.30">
    <property type="match status" value="1"/>
</dbReference>
<dbReference type="AlphaFoldDB" id="A0AAE0T820"/>
<evidence type="ECO:0000313" key="7">
    <source>
        <dbReference type="EMBL" id="KAK3605044.1"/>
    </source>
</evidence>
<dbReference type="Proteomes" id="UP001195483">
    <property type="component" value="Unassembled WGS sequence"/>
</dbReference>
<dbReference type="FunFam" id="3.10.20.30:FF:000002">
    <property type="entry name" value="GTP pyrophosphokinase (RelA/SpoT)"/>
    <property type="match status" value="1"/>
</dbReference>
<dbReference type="InterPro" id="IPR004095">
    <property type="entry name" value="TGS"/>
</dbReference>
<gene>
    <name evidence="7" type="ORF">CHS0354_000710</name>
</gene>
<dbReference type="Gene3D" id="3.30.460.10">
    <property type="entry name" value="Beta Polymerase, domain 2"/>
    <property type="match status" value="1"/>
</dbReference>
<dbReference type="GO" id="GO:0015969">
    <property type="term" value="P:guanosine tetraphosphate metabolic process"/>
    <property type="evidence" value="ECO:0007669"/>
    <property type="project" value="InterPro"/>
</dbReference>
<dbReference type="Pfam" id="PF02824">
    <property type="entry name" value="TGS"/>
    <property type="match status" value="1"/>
</dbReference>
<reference evidence="7" key="1">
    <citation type="journal article" date="2021" name="Genome Biol. Evol.">
        <title>A High-Quality Reference Genome for a Parasitic Bivalve with Doubly Uniparental Inheritance (Bivalvia: Unionida).</title>
        <authorList>
            <person name="Smith C.H."/>
        </authorList>
    </citation>
    <scope>NUCLEOTIDE SEQUENCE</scope>
    <source>
        <strain evidence="7">CHS0354</strain>
    </source>
</reference>
<comment type="similarity">
    <text evidence="1">Belongs to the RelA/SpoT family.</text>
</comment>
<dbReference type="SMART" id="SM00954">
    <property type="entry name" value="RelA_SpoT"/>
    <property type="match status" value="1"/>
</dbReference>
<dbReference type="Pfam" id="PF13291">
    <property type="entry name" value="ACT_4"/>
    <property type="match status" value="1"/>
</dbReference>
<name>A0AAE0T820_9BIVA</name>
<dbReference type="PROSITE" id="PS51671">
    <property type="entry name" value="ACT"/>
    <property type="match status" value="1"/>
</dbReference>
<dbReference type="Pfam" id="PF13328">
    <property type="entry name" value="HD_4"/>
    <property type="match status" value="1"/>
</dbReference>
<protein>
    <recommendedName>
        <fullName evidence="2">Putative GTP diphosphokinase RSH1, chloroplastic</fullName>
    </recommendedName>
    <alternativeName>
        <fullName evidence="3">RelA/SpoT homolog 1</fullName>
    </alternativeName>
    <alternativeName>
        <fullName evidence="4">ppGpp synthetase RSH1</fullName>
    </alternativeName>
</protein>
<dbReference type="EMBL" id="JAEAOA010000085">
    <property type="protein sequence ID" value="KAK3605044.1"/>
    <property type="molecule type" value="Genomic_DNA"/>
</dbReference>
<dbReference type="SUPFAM" id="SSF81301">
    <property type="entry name" value="Nucleotidyltransferase"/>
    <property type="match status" value="1"/>
</dbReference>
<dbReference type="InterPro" id="IPR003607">
    <property type="entry name" value="HD/PDEase_dom"/>
</dbReference>
<dbReference type="Gene3D" id="1.10.3210.10">
    <property type="entry name" value="Hypothetical protein af1432"/>
    <property type="match status" value="1"/>
</dbReference>
<dbReference type="InterPro" id="IPR045865">
    <property type="entry name" value="ACT-like_dom_sf"/>
</dbReference>
<dbReference type="InterPro" id="IPR033655">
    <property type="entry name" value="TGS_RelA/SpoT"/>
</dbReference>
<dbReference type="Gene3D" id="3.30.70.260">
    <property type="match status" value="1"/>
</dbReference>
<dbReference type="PROSITE" id="PS51880">
    <property type="entry name" value="TGS"/>
    <property type="match status" value="1"/>
</dbReference>
<evidence type="ECO:0000256" key="1">
    <source>
        <dbReference type="ARBA" id="ARBA00007476"/>
    </source>
</evidence>
<dbReference type="InterPro" id="IPR007685">
    <property type="entry name" value="RelA_SpoT"/>
</dbReference>
<dbReference type="SUPFAM" id="SSF81271">
    <property type="entry name" value="TGS-like"/>
    <property type="match status" value="1"/>
</dbReference>
<organism evidence="7 8">
    <name type="scientific">Potamilus streckersoni</name>
    <dbReference type="NCBI Taxonomy" id="2493646"/>
    <lineage>
        <taxon>Eukaryota</taxon>
        <taxon>Metazoa</taxon>
        <taxon>Spiralia</taxon>
        <taxon>Lophotrochozoa</taxon>
        <taxon>Mollusca</taxon>
        <taxon>Bivalvia</taxon>
        <taxon>Autobranchia</taxon>
        <taxon>Heteroconchia</taxon>
        <taxon>Palaeoheterodonta</taxon>
        <taxon>Unionida</taxon>
        <taxon>Unionoidea</taxon>
        <taxon>Unionidae</taxon>
        <taxon>Ambleminae</taxon>
        <taxon>Lampsilini</taxon>
        <taxon>Potamilus</taxon>
    </lineage>
</organism>
<sequence>MRLNELEQVAQSELEHLLKKSKAILKFYDEEIIKRAFWRSFYSHQNQFRASGELYYKHPLAVAHIMLDEIPLDSVSIAAALLHDVVEDYKNYSIADMEVEFGKEVTIIVDGLTKISEMFANREIKEAENFRKMLLTMVADVRTILIKFCDRLHNMRTLGSLPPHRQVKIATQSRDIYALLAHRFGLFRIKTELEDLAFKYLNPDDYKSILKKLNELHSHKNSLEEAIVPISNILKENKYEFEISARQKGLYSIYRKIIQKNKELNKLYDIYGVRIILKNADPSACYSVYGLITYRLFKPIPERFKDYISRPKKNGYQSLHAALLNGLGQVFEIQIRTENMHLFAENGIAAHWRYKEGRNQKDANIDKMIEWVKELLESDESSESFMEAFRMNLEHNDIYIFTPKGDVRTLPKSSTVLDFAFEIHSQIGATCIGAKVNGKTVSIRQELTSGDQVEIITSKNQKPNLDWEKYVVTNKAKSKIRQSLNEDRRKLIEEGRLIWKKSLTKKNLKTLDNENDCLRIARFCGRPNTSELFILLAEKKKDVGVILDEFIRKTTSNEERKFHVEPLANKHNTELDGYIKKVSNAPIIIDGSVNGIAYEYARCCNPVPGDLIIGMVTKAGAVKIHRRSCKNVNSASVVRTNRLITANWNVNNIGLHHRFITSLRVSGFDRMGLTNELTNLILKSKVNIKSISLNATETAFNGSITIYVEDLEELNVLVANLKKIEGIEIIERDAVS</sequence>
<reference evidence="7" key="2">
    <citation type="journal article" date="2021" name="Genome Biol. Evol.">
        <title>Developing a high-quality reference genome for a parasitic bivalve with doubly uniparental inheritance (Bivalvia: Unionida).</title>
        <authorList>
            <person name="Smith C.H."/>
        </authorList>
    </citation>
    <scope>NUCLEOTIDE SEQUENCE</scope>
    <source>
        <strain evidence="7">CHS0354</strain>
        <tissue evidence="7">Mantle</tissue>
    </source>
</reference>
<dbReference type="InterPro" id="IPR002912">
    <property type="entry name" value="ACT_dom"/>
</dbReference>